<evidence type="ECO:0000256" key="1">
    <source>
        <dbReference type="SAM" id="MobiDB-lite"/>
    </source>
</evidence>
<proteinExistence type="predicted"/>
<name>A0A364MXK8_STELY</name>
<gene>
    <name evidence="3" type="ORF">DDE83_006935</name>
</gene>
<dbReference type="EMBL" id="QGDH01000115">
    <property type="protein sequence ID" value="RAR06449.1"/>
    <property type="molecule type" value="Genomic_DNA"/>
</dbReference>
<dbReference type="Proteomes" id="UP000249619">
    <property type="component" value="Unassembled WGS sequence"/>
</dbReference>
<evidence type="ECO:0000313" key="4">
    <source>
        <dbReference type="Proteomes" id="UP000249619"/>
    </source>
</evidence>
<comment type="caution">
    <text evidence="3">The sequence shown here is derived from an EMBL/GenBank/DDBJ whole genome shotgun (WGS) entry which is preliminary data.</text>
</comment>
<feature type="transmembrane region" description="Helical" evidence="2">
    <location>
        <begin position="82"/>
        <end position="103"/>
    </location>
</feature>
<keyword evidence="2" id="KW-1133">Transmembrane helix</keyword>
<feature type="transmembrane region" description="Helical" evidence="2">
    <location>
        <begin position="20"/>
        <end position="41"/>
    </location>
</feature>
<dbReference type="AlphaFoldDB" id="A0A364MXK8"/>
<feature type="transmembrane region" description="Helical" evidence="2">
    <location>
        <begin position="47"/>
        <end position="70"/>
    </location>
</feature>
<sequence>MTLPKPQNQTMEPHRLKNIFATTLKLLTGILIYFTILPFLLLWRLSLYTLLPFSAHAPALFHYTTTLTILHAHPLFSPLLRYRIRIVSSTLLLAQTIFSLAVLEKALVRFIPWCIAHFRAQHAHSSESEKRAEFLVHLGMLMMSCAPFFSTAGAGVSVLYYARKVWVYGRFEKKMVRLPGGRGYYMPEPATKGEEEGGGERGKKTVAETFASAARYVGEFHVPRLHHQHGQGHQHGSQHGNTPSGTGSDVLFQQPGDGLALRAEPVSAPQAAVVREPEPVARKFDSNPYTLAGVMSIWSRQRDDLKSGYDGRDVRRRNFEEDIEMGEGLGMGRR</sequence>
<evidence type="ECO:0000256" key="2">
    <source>
        <dbReference type="SAM" id="Phobius"/>
    </source>
</evidence>
<reference evidence="4" key="1">
    <citation type="submission" date="2018-05" db="EMBL/GenBank/DDBJ databases">
        <title>Draft genome sequence of Stemphylium lycopersici strain CIDEFI 213.</title>
        <authorList>
            <person name="Medina R."/>
            <person name="Franco M.E.E."/>
            <person name="Lucentini C.G."/>
            <person name="Saparrat M.C.N."/>
            <person name="Balatti P.A."/>
        </authorList>
    </citation>
    <scope>NUCLEOTIDE SEQUENCE [LARGE SCALE GENOMIC DNA]</scope>
    <source>
        <strain evidence="4">CIDEFI 213</strain>
    </source>
</reference>
<evidence type="ECO:0000313" key="3">
    <source>
        <dbReference type="EMBL" id="RAR06449.1"/>
    </source>
</evidence>
<keyword evidence="4" id="KW-1185">Reference proteome</keyword>
<keyword evidence="2" id="KW-0472">Membrane</keyword>
<accession>A0A364MXK8</accession>
<organism evidence="3 4">
    <name type="scientific">Stemphylium lycopersici</name>
    <name type="common">Tomato gray leaf spot disease fungus</name>
    <name type="synonym">Thyrospora lycopersici</name>
    <dbReference type="NCBI Taxonomy" id="183478"/>
    <lineage>
        <taxon>Eukaryota</taxon>
        <taxon>Fungi</taxon>
        <taxon>Dikarya</taxon>
        <taxon>Ascomycota</taxon>
        <taxon>Pezizomycotina</taxon>
        <taxon>Dothideomycetes</taxon>
        <taxon>Pleosporomycetidae</taxon>
        <taxon>Pleosporales</taxon>
        <taxon>Pleosporineae</taxon>
        <taxon>Pleosporaceae</taxon>
        <taxon>Stemphylium</taxon>
    </lineage>
</organism>
<dbReference type="OrthoDB" id="3692492at2759"/>
<protein>
    <submittedName>
        <fullName evidence="3">Uncharacterized protein</fullName>
    </submittedName>
</protein>
<keyword evidence="2" id="KW-0812">Transmembrane</keyword>
<feature type="transmembrane region" description="Helical" evidence="2">
    <location>
        <begin position="134"/>
        <end position="162"/>
    </location>
</feature>
<feature type="region of interest" description="Disordered" evidence="1">
    <location>
        <begin position="227"/>
        <end position="254"/>
    </location>
</feature>